<reference evidence="15 16" key="1">
    <citation type="submission" date="2016-12" db="EMBL/GenBank/DDBJ databases">
        <title>The whole genome sequencing and assembly of Bacillus cohnii DSM 6307T strain.</title>
        <authorList>
            <person name="Lee Y.-J."/>
            <person name="Yi H."/>
            <person name="Bahn Y.-S."/>
            <person name="Kim J.F."/>
            <person name="Lee D.-W."/>
        </authorList>
    </citation>
    <scope>NUCLEOTIDE SEQUENCE [LARGE SCALE GENOMIC DNA]</scope>
    <source>
        <strain evidence="15 16">DSM 6307</strain>
    </source>
</reference>
<evidence type="ECO:0000256" key="12">
    <source>
        <dbReference type="ARBA" id="ARBA00035585"/>
    </source>
</evidence>
<keyword evidence="5 14" id="KW-0479">Metal-binding</keyword>
<organism evidence="15 16">
    <name type="scientific">Sutcliffiella cohnii</name>
    <dbReference type="NCBI Taxonomy" id="33932"/>
    <lineage>
        <taxon>Bacteria</taxon>
        <taxon>Bacillati</taxon>
        <taxon>Bacillota</taxon>
        <taxon>Bacilli</taxon>
        <taxon>Bacillales</taxon>
        <taxon>Bacillaceae</taxon>
        <taxon>Sutcliffiella</taxon>
    </lineage>
</organism>
<dbReference type="KEGG" id="bcoh:BC6307_03310"/>
<feature type="binding site" evidence="14">
    <location>
        <position position="76"/>
    </location>
    <ligand>
        <name>Na(+)</name>
        <dbReference type="ChEBI" id="CHEBI:29101"/>
        <note>structural</note>
    </ligand>
</feature>
<comment type="similarity">
    <text evidence="11 14">Belongs to the fluoride channel Fluc/FEX (TC 1.A.43) family.</text>
</comment>
<comment type="catalytic activity">
    <reaction evidence="12">
        <text>fluoride(in) = fluoride(out)</text>
        <dbReference type="Rhea" id="RHEA:76159"/>
        <dbReference type="ChEBI" id="CHEBI:17051"/>
    </reaction>
    <physiologicalReaction direction="left-to-right" evidence="12">
        <dbReference type="Rhea" id="RHEA:76160"/>
    </physiologicalReaction>
</comment>
<evidence type="ECO:0000256" key="11">
    <source>
        <dbReference type="ARBA" id="ARBA00035120"/>
    </source>
</evidence>
<evidence type="ECO:0000256" key="5">
    <source>
        <dbReference type="ARBA" id="ARBA00022723"/>
    </source>
</evidence>
<keyword evidence="8 14" id="KW-0406">Ion transport</keyword>
<dbReference type="InterPro" id="IPR003691">
    <property type="entry name" value="FluC"/>
</dbReference>
<keyword evidence="7 14" id="KW-0915">Sodium</keyword>
<dbReference type="Proteomes" id="UP000215224">
    <property type="component" value="Chromosome"/>
</dbReference>
<comment type="function">
    <text evidence="13 14">Fluoride-specific ion channel. Important for reducing fluoride concentration in the cell, thus reducing its toxicity.</text>
</comment>
<comment type="subcellular location">
    <subcellularLocation>
        <location evidence="1 14">Cell membrane</location>
        <topology evidence="1 14">Multi-pass membrane protein</topology>
    </subcellularLocation>
</comment>
<keyword evidence="2 14" id="KW-0813">Transport</keyword>
<dbReference type="HAMAP" id="MF_00454">
    <property type="entry name" value="FluC"/>
    <property type="match status" value="1"/>
</dbReference>
<name>A0A223KLK3_9BACI</name>
<keyword evidence="9 14" id="KW-0472">Membrane</keyword>
<evidence type="ECO:0000256" key="14">
    <source>
        <dbReference type="HAMAP-Rule" id="MF_00454"/>
    </source>
</evidence>
<keyword evidence="16" id="KW-1185">Reference proteome</keyword>
<dbReference type="STRING" id="1314751.GCA_001591425_03677"/>
<evidence type="ECO:0000256" key="8">
    <source>
        <dbReference type="ARBA" id="ARBA00023065"/>
    </source>
</evidence>
<dbReference type="Pfam" id="PF02537">
    <property type="entry name" value="CRCB"/>
    <property type="match status" value="1"/>
</dbReference>
<evidence type="ECO:0000313" key="15">
    <source>
        <dbReference type="EMBL" id="AST90365.1"/>
    </source>
</evidence>
<dbReference type="PANTHER" id="PTHR28259:SF16">
    <property type="entry name" value="FLUORIDE-SPECIFIC ION CHANNEL FLUC 2"/>
    <property type="match status" value="1"/>
</dbReference>
<sequence>MIYKNIIAIAIGGALGTIGRGLLNMHSLWIGLPIATVIENIVGSFLLGLFTGWLIHKRTKDWVKTGIGVGFCGGFTTMSTLAADTLLLYMDSSLLHSFVYLFVSLFAGITLGFIGLILGSKWGESEVKRKVVNH</sequence>
<keyword evidence="6 14" id="KW-1133">Transmembrane helix</keyword>
<dbReference type="EMBL" id="CP018866">
    <property type="protein sequence ID" value="AST90365.1"/>
    <property type="molecule type" value="Genomic_DNA"/>
</dbReference>
<proteinExistence type="inferred from homology"/>
<evidence type="ECO:0000256" key="1">
    <source>
        <dbReference type="ARBA" id="ARBA00004651"/>
    </source>
</evidence>
<feature type="binding site" evidence="14">
    <location>
        <position position="73"/>
    </location>
    <ligand>
        <name>Na(+)</name>
        <dbReference type="ChEBI" id="CHEBI:29101"/>
        <note>structural</note>
    </ligand>
</feature>
<comment type="activity regulation">
    <text evidence="14">Na(+) is not transported, but it plays an essential structural role and its presence is essential for fluoride channel function.</text>
</comment>
<feature type="transmembrane region" description="Helical" evidence="14">
    <location>
        <begin position="95"/>
        <end position="119"/>
    </location>
</feature>
<evidence type="ECO:0000256" key="6">
    <source>
        <dbReference type="ARBA" id="ARBA00022989"/>
    </source>
</evidence>
<evidence type="ECO:0000256" key="3">
    <source>
        <dbReference type="ARBA" id="ARBA00022475"/>
    </source>
</evidence>
<dbReference type="GO" id="GO:0062054">
    <property type="term" value="F:fluoride channel activity"/>
    <property type="evidence" value="ECO:0007669"/>
    <property type="project" value="UniProtKB-UniRule"/>
</dbReference>
<dbReference type="GO" id="GO:0005886">
    <property type="term" value="C:plasma membrane"/>
    <property type="evidence" value="ECO:0007669"/>
    <property type="project" value="UniProtKB-SubCell"/>
</dbReference>
<evidence type="ECO:0000313" key="16">
    <source>
        <dbReference type="Proteomes" id="UP000215224"/>
    </source>
</evidence>
<evidence type="ECO:0000256" key="13">
    <source>
        <dbReference type="ARBA" id="ARBA00049940"/>
    </source>
</evidence>
<keyword evidence="10 14" id="KW-0407">Ion channel</keyword>
<keyword evidence="4 14" id="KW-0812">Transmembrane</keyword>
<dbReference type="GO" id="GO:0046872">
    <property type="term" value="F:metal ion binding"/>
    <property type="evidence" value="ECO:0007669"/>
    <property type="project" value="UniProtKB-KW"/>
</dbReference>
<feature type="transmembrane region" description="Helical" evidence="14">
    <location>
        <begin position="67"/>
        <end position="89"/>
    </location>
</feature>
<evidence type="ECO:0000256" key="2">
    <source>
        <dbReference type="ARBA" id="ARBA00022448"/>
    </source>
</evidence>
<feature type="transmembrane region" description="Helical" evidence="14">
    <location>
        <begin position="7"/>
        <end position="23"/>
    </location>
</feature>
<dbReference type="PANTHER" id="PTHR28259">
    <property type="entry name" value="FLUORIDE EXPORT PROTEIN 1-RELATED"/>
    <property type="match status" value="1"/>
</dbReference>
<evidence type="ECO:0000256" key="9">
    <source>
        <dbReference type="ARBA" id="ARBA00023136"/>
    </source>
</evidence>
<dbReference type="AlphaFoldDB" id="A0A223KLK3"/>
<feature type="transmembrane region" description="Helical" evidence="14">
    <location>
        <begin position="29"/>
        <end position="55"/>
    </location>
</feature>
<dbReference type="RefSeq" id="WP_066419478.1">
    <property type="nucleotide sequence ID" value="NZ_CP018866.1"/>
</dbReference>
<evidence type="ECO:0000256" key="4">
    <source>
        <dbReference type="ARBA" id="ARBA00022692"/>
    </source>
</evidence>
<protein>
    <recommendedName>
        <fullName evidence="14">Fluoride-specific ion channel FluC</fullName>
    </recommendedName>
</protein>
<gene>
    <name evidence="14" type="primary">fluC</name>
    <name evidence="14" type="synonym">crcB</name>
    <name evidence="15" type="ORF">BC6307_03310</name>
</gene>
<accession>A0A223KLK3</accession>
<dbReference type="GO" id="GO:0140114">
    <property type="term" value="P:cellular detoxification of fluoride"/>
    <property type="evidence" value="ECO:0007669"/>
    <property type="project" value="UniProtKB-UniRule"/>
</dbReference>
<keyword evidence="3 14" id="KW-1003">Cell membrane</keyword>
<evidence type="ECO:0000256" key="10">
    <source>
        <dbReference type="ARBA" id="ARBA00023303"/>
    </source>
</evidence>
<evidence type="ECO:0000256" key="7">
    <source>
        <dbReference type="ARBA" id="ARBA00023053"/>
    </source>
</evidence>